<accession>A0ABU5XSU0</accession>
<reference evidence="1 2" key="1">
    <citation type="submission" date="2023-12" db="EMBL/GenBank/DDBJ databases">
        <title>Description of new species of Mycobacterium terrae complex isolated from sewage at the Sao Paulo Zoological Park Foundation in Brazil.</title>
        <authorList>
            <person name="Romagnoli C.L."/>
            <person name="Conceicao E.C."/>
            <person name="Machado E."/>
            <person name="Barreto L.B.P.F."/>
            <person name="Sharma A."/>
            <person name="Silva N.M."/>
            <person name="Marques L.E."/>
            <person name="Juliana M.A."/>
            <person name="Lourenco M.C.S."/>
            <person name="Digiampietri L.A."/>
            <person name="Suffys P.N."/>
            <person name="Viana-Niero C."/>
        </authorList>
    </citation>
    <scope>NUCLEOTIDE SEQUENCE [LARGE SCALE GENOMIC DNA]</scope>
    <source>
        <strain evidence="1 2">MYC098</strain>
    </source>
</reference>
<name>A0ABU5XSU0_9MYCO</name>
<proteinExistence type="predicted"/>
<keyword evidence="2" id="KW-1185">Reference proteome</keyword>
<dbReference type="EMBL" id="JAYJJR010000028">
    <property type="protein sequence ID" value="MEB3024101.1"/>
    <property type="molecule type" value="Genomic_DNA"/>
</dbReference>
<protein>
    <submittedName>
        <fullName evidence="1">DUF4352 domain-containing protein</fullName>
    </submittedName>
</protein>
<evidence type="ECO:0000313" key="2">
    <source>
        <dbReference type="Proteomes" id="UP001299596"/>
    </source>
</evidence>
<dbReference type="Proteomes" id="UP001299596">
    <property type="component" value="Unassembled WGS sequence"/>
</dbReference>
<gene>
    <name evidence="1" type="ORF">K6T79_24060</name>
</gene>
<evidence type="ECO:0000313" key="1">
    <source>
        <dbReference type="EMBL" id="MEB3024101.1"/>
    </source>
</evidence>
<dbReference type="RefSeq" id="WP_225407918.1">
    <property type="nucleotide sequence ID" value="NZ_JAYJJR010000028.1"/>
</dbReference>
<sequence length="142" mass="15250">MGELHDNRSSLSFSDLASDWNEEGRVGQEVRDGKFAFVVAEIDACVGQPVKVTVNVTNTSNVPWTFSPDDQVLLREPSRPTGEVPKGGFSCRRCDGVGKDLNINPGDSVATVALFDIRGDDPSITAVELHDSGLSMGVKVFP</sequence>
<organism evidence="1 2">
    <name type="scientific">[Mycobacterium] crassicus</name>
    <dbReference type="NCBI Taxonomy" id="2872309"/>
    <lineage>
        <taxon>Bacteria</taxon>
        <taxon>Bacillati</taxon>
        <taxon>Actinomycetota</taxon>
        <taxon>Actinomycetes</taxon>
        <taxon>Mycobacteriales</taxon>
        <taxon>Mycobacteriaceae</taxon>
        <taxon>Mycolicibacter</taxon>
    </lineage>
</organism>
<comment type="caution">
    <text evidence="1">The sequence shown here is derived from an EMBL/GenBank/DDBJ whole genome shotgun (WGS) entry which is preliminary data.</text>
</comment>